<sequence>MRWQNREGSQNVEDRRGSGLGSDGGGKTPGLLGLVVVGGRVFSAAWCGLSNAENGAV</sequence>
<evidence type="ECO:0000313" key="3">
    <source>
        <dbReference type="Proteomes" id="UP000248598"/>
    </source>
</evidence>
<accession>A0AAX2J1N7</accession>
<organism evidence="2 3">
    <name type="scientific">Kingella kingae</name>
    <dbReference type="NCBI Taxonomy" id="504"/>
    <lineage>
        <taxon>Bacteria</taxon>
        <taxon>Pseudomonadati</taxon>
        <taxon>Pseudomonadota</taxon>
        <taxon>Betaproteobacteria</taxon>
        <taxon>Neisseriales</taxon>
        <taxon>Neisseriaceae</taxon>
        <taxon>Kingella</taxon>
    </lineage>
</organism>
<dbReference type="Proteomes" id="UP000248598">
    <property type="component" value="Chromosome 1"/>
</dbReference>
<gene>
    <name evidence="2" type="ORF">NCTC10529_00267</name>
</gene>
<dbReference type="Pfam" id="PF04228">
    <property type="entry name" value="Zn_peptidase"/>
    <property type="match status" value="1"/>
</dbReference>
<reference evidence="2 3" key="1">
    <citation type="submission" date="2018-06" db="EMBL/GenBank/DDBJ databases">
        <authorList>
            <consortium name="Pathogen Informatics"/>
            <person name="Doyle S."/>
        </authorList>
    </citation>
    <scope>NUCLEOTIDE SEQUENCE [LARGE SCALE GENOMIC DNA]</scope>
    <source>
        <strain evidence="2 3">NCTC10529</strain>
    </source>
</reference>
<feature type="compositionally biased region" description="Gly residues" evidence="1">
    <location>
        <begin position="18"/>
        <end position="28"/>
    </location>
</feature>
<protein>
    <submittedName>
        <fullName evidence="2">Uncharacterized protein</fullName>
    </submittedName>
</protein>
<evidence type="ECO:0000313" key="2">
    <source>
        <dbReference type="EMBL" id="SQH24115.1"/>
    </source>
</evidence>
<dbReference type="AlphaFoldDB" id="A0AAX2J1N7"/>
<proteinExistence type="predicted"/>
<feature type="compositionally biased region" description="Polar residues" evidence="1">
    <location>
        <begin position="1"/>
        <end position="11"/>
    </location>
</feature>
<name>A0AAX2J1N7_KINKI</name>
<evidence type="ECO:0000256" key="1">
    <source>
        <dbReference type="SAM" id="MobiDB-lite"/>
    </source>
</evidence>
<dbReference type="InterPro" id="IPR007343">
    <property type="entry name" value="Uncharacterised_pept_Zn_put"/>
</dbReference>
<feature type="region of interest" description="Disordered" evidence="1">
    <location>
        <begin position="1"/>
        <end position="28"/>
    </location>
</feature>
<dbReference type="EMBL" id="LS483426">
    <property type="protein sequence ID" value="SQH24115.1"/>
    <property type="molecule type" value="Genomic_DNA"/>
</dbReference>